<evidence type="ECO:0000313" key="2">
    <source>
        <dbReference type="Proteomes" id="UP000765509"/>
    </source>
</evidence>
<comment type="caution">
    <text evidence="1">The sequence shown here is derived from an EMBL/GenBank/DDBJ whole genome shotgun (WGS) entry which is preliminary data.</text>
</comment>
<accession>A0A9Q3EB48</accession>
<dbReference type="OrthoDB" id="2422440at2759"/>
<dbReference type="Proteomes" id="UP000765509">
    <property type="component" value="Unassembled WGS sequence"/>
</dbReference>
<dbReference type="AlphaFoldDB" id="A0A9Q3EB48"/>
<sequence>MESLQPIEAFNLHESGTIQFKSGIDEIKPSIEATALLVPCEKFSLITDPDKYDYSAGLKLEPPPLARLNDLDTLIRFAQKHAKSHGYALIKENSHQEKNLYLEFDQYGEYILLQGSTHRKSILTKCRFKFRLIGSIPSPISLEILHNNSPSTSP</sequence>
<protein>
    <submittedName>
        <fullName evidence="1">Uncharacterized protein</fullName>
    </submittedName>
</protein>
<evidence type="ECO:0000313" key="1">
    <source>
        <dbReference type="EMBL" id="MBW0514442.1"/>
    </source>
</evidence>
<gene>
    <name evidence="1" type="ORF">O181_054157</name>
</gene>
<keyword evidence="2" id="KW-1185">Reference proteome</keyword>
<dbReference type="EMBL" id="AVOT02024009">
    <property type="protein sequence ID" value="MBW0514442.1"/>
    <property type="molecule type" value="Genomic_DNA"/>
</dbReference>
<organism evidence="1 2">
    <name type="scientific">Austropuccinia psidii MF-1</name>
    <dbReference type="NCBI Taxonomy" id="1389203"/>
    <lineage>
        <taxon>Eukaryota</taxon>
        <taxon>Fungi</taxon>
        <taxon>Dikarya</taxon>
        <taxon>Basidiomycota</taxon>
        <taxon>Pucciniomycotina</taxon>
        <taxon>Pucciniomycetes</taxon>
        <taxon>Pucciniales</taxon>
        <taxon>Sphaerophragmiaceae</taxon>
        <taxon>Austropuccinia</taxon>
    </lineage>
</organism>
<proteinExistence type="predicted"/>
<reference evidence="1" key="1">
    <citation type="submission" date="2021-03" db="EMBL/GenBank/DDBJ databases">
        <title>Draft genome sequence of rust myrtle Austropuccinia psidii MF-1, a brazilian biotype.</title>
        <authorList>
            <person name="Quecine M.C."/>
            <person name="Pachon D.M.R."/>
            <person name="Bonatelli M.L."/>
            <person name="Correr F.H."/>
            <person name="Franceschini L.M."/>
            <person name="Leite T.F."/>
            <person name="Margarido G.R.A."/>
            <person name="Almeida C.A."/>
            <person name="Ferrarezi J.A."/>
            <person name="Labate C.A."/>
        </authorList>
    </citation>
    <scope>NUCLEOTIDE SEQUENCE</scope>
    <source>
        <strain evidence="1">MF-1</strain>
    </source>
</reference>
<name>A0A9Q3EB48_9BASI</name>